<evidence type="ECO:0000256" key="1">
    <source>
        <dbReference type="SAM" id="MobiDB-lite"/>
    </source>
</evidence>
<comment type="caution">
    <text evidence="2">The sequence shown here is derived from an EMBL/GenBank/DDBJ whole genome shotgun (WGS) entry which is preliminary data.</text>
</comment>
<proteinExistence type="predicted"/>
<keyword evidence="3" id="KW-1185">Reference proteome</keyword>
<dbReference type="EMBL" id="JBBJCI010000371">
    <property type="protein sequence ID" value="KAK7232098.1"/>
    <property type="molecule type" value="Genomic_DNA"/>
</dbReference>
<feature type="region of interest" description="Disordered" evidence="1">
    <location>
        <begin position="144"/>
        <end position="186"/>
    </location>
</feature>
<organism evidence="2 3">
    <name type="scientific">Aureococcus anophagefferens</name>
    <name type="common">Harmful bloom alga</name>
    <dbReference type="NCBI Taxonomy" id="44056"/>
    <lineage>
        <taxon>Eukaryota</taxon>
        <taxon>Sar</taxon>
        <taxon>Stramenopiles</taxon>
        <taxon>Ochrophyta</taxon>
        <taxon>Pelagophyceae</taxon>
        <taxon>Pelagomonadales</taxon>
        <taxon>Pelagomonadaceae</taxon>
        <taxon>Aureococcus</taxon>
    </lineage>
</organism>
<sequence length="186" mass="19640">MATSTAGLCAAVRRALGDDRLVQHWSVETDSGASAFVLFRAEADALHVSALVKNDGYVRASLDDAALAAMRDTLPFEYDDDGGADGFAADLAAALRARPRLELAAPDDPVRLELRFEDGGTVLTAGFPLARNTSNLYDDLVSHFEPRAPGGGGGDDAPAAAPTGGKRGGFQPSRFVVKEKKKKPRR</sequence>
<gene>
    <name evidence="2" type="ORF">SO694_00031333</name>
</gene>
<accession>A0ABR1FJQ1</accession>
<dbReference type="Proteomes" id="UP001363151">
    <property type="component" value="Unassembled WGS sequence"/>
</dbReference>
<evidence type="ECO:0000313" key="2">
    <source>
        <dbReference type="EMBL" id="KAK7232098.1"/>
    </source>
</evidence>
<protein>
    <submittedName>
        <fullName evidence="2">Uncharacterized protein</fullName>
    </submittedName>
</protein>
<reference evidence="2 3" key="1">
    <citation type="submission" date="2024-03" db="EMBL/GenBank/DDBJ databases">
        <title>Aureococcus anophagefferens CCMP1851 and Kratosvirus quantuckense: Draft genome of a second virus-susceptible host strain in the model system.</title>
        <authorList>
            <person name="Chase E."/>
            <person name="Truchon A.R."/>
            <person name="Schepens W."/>
            <person name="Wilhelm S.W."/>
        </authorList>
    </citation>
    <scope>NUCLEOTIDE SEQUENCE [LARGE SCALE GENOMIC DNA]</scope>
    <source>
        <strain evidence="2 3">CCMP1851</strain>
    </source>
</reference>
<evidence type="ECO:0000313" key="3">
    <source>
        <dbReference type="Proteomes" id="UP001363151"/>
    </source>
</evidence>
<name>A0ABR1FJQ1_AURAN</name>